<dbReference type="InterPro" id="IPR011545">
    <property type="entry name" value="DEAD/DEAH_box_helicase_dom"/>
</dbReference>
<sequence length="923" mass="99609">MQYAAFDLETTGLDPALDQVIEIGAVSFDEDGVQERYEALVRPGRQVPSEVLALTGIDPAALALGTEPGLALDRLRSFLAGRIPVAHGGGFDLSFLRQNGAWPDEQEVLDTLDVGRILLPAAASHSLPRLAAELGLDQPRPHRALDDADATRQLLLRLRDQVRILPPAVRSALLDLCRPYGWPLARFVAEALATSPLPKPPATKSTPKGRPARSAPAAQRPKPPDDPTALAALLAPDGPLAAHLEGYEPREAQVQMLLAVAQTMLRGSTLVVEAGTGTGKSLAYLIPAAARSVLRRERVVIATHTHSLQEQLMGRDIPALQSWLPWSFSAHQLKGRASYISLRRWRRYVSEPCRDQAELAFRLKLAVWLATTASGDQAELKLQDAEHLLWTRVASDRLDCLGWRCTPATDGLSVNPSDCFVHGARARAEAADLVIVNHALLLADAALQGQVLPEYAHLVVDEAHHLEEAATEEGSRTFAAAETTALLSRLVGGSESPSGLLAELAASPGLGVGGADFEAARPAALQSRLRLEQLWSALLEWSHHREEQEGQREKKVRLTDTVRVEPGFEQLSSLAGDAATALSALDAELRRSLALSREEVGGEQPDAGIRELETSRGELWAAASLLQSAFAGGSPESVKWLSLRESGPTLHSAPLEVAELLADSLFAPLTSVVLTSASLAVAGSFDYFLGRCGVSPAAETLLLASPFDYLEQSLVCLPVDLPEPQEPSFELAVVELVAELAGRLGGRTLALFTSHTQLRDVYGALKQRRDLDQVLILGQGLDGSRRHVLQAFEGSERALLLGTASFWEGIDVPGDRLSCVVVVRLPFPVPTDPLYAARAERLRDPFLQAALPLAALRLKQGFGRLIRRRADRGAAVILDSRMVTREYGREFLAALPPAERFIGPAAQVGERVEAWLTRAATTQ</sequence>
<dbReference type="Gene3D" id="3.40.50.300">
    <property type="entry name" value="P-loop containing nucleotide triphosphate hydrolases"/>
    <property type="match status" value="2"/>
</dbReference>
<keyword evidence="6 8" id="KW-0067">ATP-binding</keyword>
<dbReference type="SMART" id="SM00491">
    <property type="entry name" value="HELICc2"/>
    <property type="match status" value="1"/>
</dbReference>
<dbReference type="RefSeq" id="WP_338179798.1">
    <property type="nucleotide sequence ID" value="NZ_JAEKNQ010000038.1"/>
</dbReference>
<dbReference type="CDD" id="cd06127">
    <property type="entry name" value="DEDDh"/>
    <property type="match status" value="1"/>
</dbReference>
<dbReference type="Pfam" id="PF00929">
    <property type="entry name" value="RNase_T"/>
    <property type="match status" value="1"/>
</dbReference>
<evidence type="ECO:0000256" key="1">
    <source>
        <dbReference type="ARBA" id="ARBA00001966"/>
    </source>
</evidence>
<dbReference type="InterPro" id="IPR036397">
    <property type="entry name" value="RNaseH_sf"/>
</dbReference>
<dbReference type="GO" id="GO:0043139">
    <property type="term" value="F:5'-3' DNA helicase activity"/>
    <property type="evidence" value="ECO:0007669"/>
    <property type="project" value="UniProtKB-EC"/>
</dbReference>
<evidence type="ECO:0000313" key="12">
    <source>
        <dbReference type="Proteomes" id="UP000620075"/>
    </source>
</evidence>
<dbReference type="InterPro" id="IPR027417">
    <property type="entry name" value="P-loop_NTPase"/>
</dbReference>
<comment type="catalytic activity">
    <reaction evidence="7">
        <text>ATP + H2O = ADP + phosphate + H(+)</text>
        <dbReference type="Rhea" id="RHEA:13065"/>
        <dbReference type="ChEBI" id="CHEBI:15377"/>
        <dbReference type="ChEBI" id="CHEBI:15378"/>
        <dbReference type="ChEBI" id="CHEBI:30616"/>
        <dbReference type="ChEBI" id="CHEBI:43474"/>
        <dbReference type="ChEBI" id="CHEBI:456216"/>
        <dbReference type="EC" id="5.6.2.3"/>
    </reaction>
</comment>
<evidence type="ECO:0000256" key="7">
    <source>
        <dbReference type="ARBA" id="ARBA00048954"/>
    </source>
</evidence>
<protein>
    <recommendedName>
        <fullName evidence="8">3'-5' exonuclease DinG</fullName>
        <ecNumber evidence="8">3.1.-.-</ecNumber>
    </recommendedName>
</protein>
<evidence type="ECO:0000256" key="4">
    <source>
        <dbReference type="ARBA" id="ARBA00022801"/>
    </source>
</evidence>
<dbReference type="PANTHER" id="PTHR11472:SF34">
    <property type="entry name" value="REGULATOR OF TELOMERE ELONGATION HELICASE 1"/>
    <property type="match status" value="1"/>
</dbReference>
<dbReference type="Gene3D" id="3.30.420.10">
    <property type="entry name" value="Ribonuclease H-like superfamily/Ribonuclease H"/>
    <property type="match status" value="1"/>
</dbReference>
<keyword evidence="2 8" id="KW-0540">Nuclease</keyword>
<evidence type="ECO:0000256" key="9">
    <source>
        <dbReference type="SAM" id="MobiDB-lite"/>
    </source>
</evidence>
<evidence type="ECO:0000313" key="11">
    <source>
        <dbReference type="EMBL" id="MBJ7603565.1"/>
    </source>
</evidence>
<comment type="function">
    <text evidence="8">3'-5' exonuclease.</text>
</comment>
<dbReference type="InterPro" id="IPR014013">
    <property type="entry name" value="Helic_SF1/SF2_ATP-bd_DinG/Rad3"/>
</dbReference>
<comment type="similarity">
    <text evidence="8">Belongs to the helicase family. DinG subfamily. Type 2 sub-subfamily.</text>
</comment>
<dbReference type="PANTHER" id="PTHR11472">
    <property type="entry name" value="DNA REPAIR DEAD HELICASE RAD3/XP-D SUBFAMILY MEMBER"/>
    <property type="match status" value="1"/>
</dbReference>
<dbReference type="InterPro" id="IPR012337">
    <property type="entry name" value="RNaseH-like_sf"/>
</dbReference>
<proteinExistence type="inferred from homology"/>
<feature type="domain" description="Helicase ATP-binding" evidence="10">
    <location>
        <begin position="239"/>
        <end position="541"/>
    </location>
</feature>
<dbReference type="EC" id="3.1.-.-" evidence="8"/>
<gene>
    <name evidence="8" type="primary">dinG</name>
    <name evidence="11" type="ORF">JF888_10310</name>
</gene>
<dbReference type="SUPFAM" id="SSF52540">
    <property type="entry name" value="P-loop containing nucleoside triphosphate hydrolases"/>
    <property type="match status" value="2"/>
</dbReference>
<dbReference type="InterPro" id="IPR013520">
    <property type="entry name" value="Ribonucl_H"/>
</dbReference>
<accession>A0A934KF26</accession>
<name>A0A934KF26_9BACT</name>
<comment type="cofactor">
    <cofactor evidence="1">
        <name>[4Fe-4S] cluster</name>
        <dbReference type="ChEBI" id="CHEBI:49883"/>
    </cofactor>
</comment>
<evidence type="ECO:0000256" key="3">
    <source>
        <dbReference type="ARBA" id="ARBA00022741"/>
    </source>
</evidence>
<reference evidence="11 12" key="1">
    <citation type="submission" date="2020-10" db="EMBL/GenBank/DDBJ databases">
        <title>Ca. Dormibacterota MAGs.</title>
        <authorList>
            <person name="Montgomery K."/>
        </authorList>
    </citation>
    <scope>NUCLEOTIDE SEQUENCE [LARGE SCALE GENOMIC DNA]</scope>
    <source>
        <strain evidence="11">SC8811_S16_3</strain>
    </source>
</reference>
<keyword evidence="4 8" id="KW-0378">Hydrolase</keyword>
<comment type="caution">
    <text evidence="11">The sequence shown here is derived from an EMBL/GenBank/DDBJ whole genome shotgun (WGS) entry which is preliminary data.</text>
</comment>
<dbReference type="GO" id="GO:0005524">
    <property type="term" value="F:ATP binding"/>
    <property type="evidence" value="ECO:0007669"/>
    <property type="project" value="UniProtKB-UniRule"/>
</dbReference>
<dbReference type="GO" id="GO:0016818">
    <property type="term" value="F:hydrolase activity, acting on acid anhydrides, in phosphorus-containing anhydrides"/>
    <property type="evidence" value="ECO:0007669"/>
    <property type="project" value="InterPro"/>
</dbReference>
<organism evidence="11 12">
    <name type="scientific">Candidatus Dormiibacter inghamiae</name>
    <dbReference type="NCBI Taxonomy" id="3127013"/>
    <lineage>
        <taxon>Bacteria</taxon>
        <taxon>Bacillati</taxon>
        <taxon>Candidatus Dormiibacterota</taxon>
        <taxon>Candidatus Dormibacteria</taxon>
        <taxon>Candidatus Dormibacterales</taxon>
        <taxon>Candidatus Dormibacteraceae</taxon>
        <taxon>Candidatus Dormiibacter</taxon>
    </lineage>
</organism>
<feature type="binding site" evidence="8">
    <location>
        <begin position="274"/>
        <end position="281"/>
    </location>
    <ligand>
        <name>ATP</name>
        <dbReference type="ChEBI" id="CHEBI:30616"/>
    </ligand>
</feature>
<dbReference type="FunFam" id="3.30.420.10:FF:000045">
    <property type="entry name" value="3'-5' exonuclease DinG"/>
    <property type="match status" value="1"/>
</dbReference>
<evidence type="ECO:0000259" key="10">
    <source>
        <dbReference type="PROSITE" id="PS51193"/>
    </source>
</evidence>
<feature type="short sequence motif" description="DEAH box" evidence="8">
    <location>
        <begin position="461"/>
        <end position="464"/>
    </location>
</feature>
<keyword evidence="3 8" id="KW-0547">Nucleotide-binding</keyword>
<evidence type="ECO:0000256" key="8">
    <source>
        <dbReference type="HAMAP-Rule" id="MF_02206"/>
    </source>
</evidence>
<dbReference type="PROSITE" id="PS51193">
    <property type="entry name" value="HELICASE_ATP_BIND_2"/>
    <property type="match status" value="1"/>
</dbReference>
<dbReference type="SMART" id="SM00479">
    <property type="entry name" value="EXOIII"/>
    <property type="match status" value="1"/>
</dbReference>
<keyword evidence="5 8" id="KW-0269">Exonuclease</keyword>
<dbReference type="HAMAP" id="MF_02206">
    <property type="entry name" value="DinG_exonucl"/>
    <property type="match status" value="1"/>
</dbReference>
<dbReference type="Pfam" id="PF13307">
    <property type="entry name" value="Helicase_C_2"/>
    <property type="match status" value="1"/>
</dbReference>
<dbReference type="EMBL" id="JAEKNQ010000038">
    <property type="protein sequence ID" value="MBJ7603565.1"/>
    <property type="molecule type" value="Genomic_DNA"/>
</dbReference>
<dbReference type="GO" id="GO:0008408">
    <property type="term" value="F:3'-5' exonuclease activity"/>
    <property type="evidence" value="ECO:0007669"/>
    <property type="project" value="UniProtKB-UniRule"/>
</dbReference>
<dbReference type="AlphaFoldDB" id="A0A934KF26"/>
<dbReference type="Pfam" id="PF00270">
    <property type="entry name" value="DEAD"/>
    <property type="match status" value="1"/>
</dbReference>
<dbReference type="SUPFAM" id="SSF53098">
    <property type="entry name" value="Ribonuclease H-like"/>
    <property type="match status" value="1"/>
</dbReference>
<dbReference type="Proteomes" id="UP000620075">
    <property type="component" value="Unassembled WGS sequence"/>
</dbReference>
<evidence type="ECO:0000256" key="6">
    <source>
        <dbReference type="ARBA" id="ARBA00022840"/>
    </source>
</evidence>
<dbReference type="GO" id="GO:0003676">
    <property type="term" value="F:nucleic acid binding"/>
    <property type="evidence" value="ECO:0007669"/>
    <property type="project" value="InterPro"/>
</dbReference>
<dbReference type="InterPro" id="IPR014001">
    <property type="entry name" value="Helicase_ATP-bd"/>
</dbReference>
<dbReference type="GO" id="GO:0006139">
    <property type="term" value="P:nucleobase-containing compound metabolic process"/>
    <property type="evidence" value="ECO:0007669"/>
    <property type="project" value="InterPro"/>
</dbReference>
<feature type="region of interest" description="Disordered" evidence="9">
    <location>
        <begin position="195"/>
        <end position="227"/>
    </location>
</feature>
<evidence type="ECO:0000256" key="2">
    <source>
        <dbReference type="ARBA" id="ARBA00022722"/>
    </source>
</evidence>
<evidence type="ECO:0000256" key="5">
    <source>
        <dbReference type="ARBA" id="ARBA00022839"/>
    </source>
</evidence>
<dbReference type="InterPro" id="IPR006555">
    <property type="entry name" value="ATP-dep_Helicase_C"/>
</dbReference>
<dbReference type="InterPro" id="IPR045028">
    <property type="entry name" value="DinG/Rad3-like"/>
</dbReference>
<dbReference type="SMART" id="SM00487">
    <property type="entry name" value="DEXDc"/>
    <property type="match status" value="1"/>
</dbReference>
<dbReference type="InterPro" id="IPR006310">
    <property type="entry name" value="DinG"/>
</dbReference>